<reference evidence="2 3" key="1">
    <citation type="submission" date="2020-05" db="EMBL/GenBank/DDBJ databases">
        <title>Vigna angularis (adzuki bean) Var. LongXiaoDou No. 4 denovo assembly.</title>
        <authorList>
            <person name="Xiang H."/>
        </authorList>
    </citation>
    <scope>NUCLEOTIDE SEQUENCE [LARGE SCALE GENOMIC DNA]</scope>
    <source>
        <tissue evidence="2">Leaf</tissue>
    </source>
</reference>
<dbReference type="PANTHER" id="PTHR46635">
    <property type="entry name" value="GLYCOSYL TRANSFERASE FAMILY 1 PROTEIN"/>
    <property type="match status" value="1"/>
</dbReference>
<dbReference type="PANTHER" id="PTHR46635:SF1">
    <property type="entry name" value="GLYCOSYL TRANSFERASE FAMILY 1 PROTEIN"/>
    <property type="match status" value="1"/>
</dbReference>
<proteinExistence type="predicted"/>
<sequence>MRPTLPATYHLIARDLLTQVSFAFCIGGGLLNGGDDFLGLANSDAILAIFVADNEDSSEAQLLPSLNNFRHPSHLDHPIFKPVADLVLLLPHISLHRRLRKPLLVTIYALLPFDPNRNVHRDTTHQGPATTSDSITNIAGFIDVITTPDSSSFFVQLTKGITGDASLHQTTPTATHIQDLEWICTVMVFLYLVVVFQMFQKIVLDIEEDAHFLPMILEKFRRGGGEGMHAGLFNHTVQHFGYRKPQLASVFGELLVDSHQLLMVIVATSLQEIGYEIQKIECIRFVQHIQQQGEGSPERSSKIHFSNVRYVHGIALPFPHYEKDSDIQIGHPKDVKHLAHIGWDGWSWSL</sequence>
<gene>
    <name evidence="2" type="ORF">HKW66_Vig0114760</name>
</gene>
<evidence type="ECO:0000313" key="3">
    <source>
        <dbReference type="Proteomes" id="UP000743370"/>
    </source>
</evidence>
<comment type="caution">
    <text evidence="2">The sequence shown here is derived from an EMBL/GenBank/DDBJ whole genome shotgun (WGS) entry which is preliminary data.</text>
</comment>
<accession>A0A8T0KY11</accession>
<evidence type="ECO:0000313" key="2">
    <source>
        <dbReference type="EMBL" id="KAG2404554.1"/>
    </source>
</evidence>
<dbReference type="AlphaFoldDB" id="A0A8T0KY11"/>
<organism evidence="2 3">
    <name type="scientific">Phaseolus angularis</name>
    <name type="common">Azuki bean</name>
    <name type="synonym">Vigna angularis</name>
    <dbReference type="NCBI Taxonomy" id="3914"/>
    <lineage>
        <taxon>Eukaryota</taxon>
        <taxon>Viridiplantae</taxon>
        <taxon>Streptophyta</taxon>
        <taxon>Embryophyta</taxon>
        <taxon>Tracheophyta</taxon>
        <taxon>Spermatophyta</taxon>
        <taxon>Magnoliopsida</taxon>
        <taxon>eudicotyledons</taxon>
        <taxon>Gunneridae</taxon>
        <taxon>Pentapetalae</taxon>
        <taxon>rosids</taxon>
        <taxon>fabids</taxon>
        <taxon>Fabales</taxon>
        <taxon>Fabaceae</taxon>
        <taxon>Papilionoideae</taxon>
        <taxon>50 kb inversion clade</taxon>
        <taxon>NPAAA clade</taxon>
        <taxon>indigoferoid/millettioid clade</taxon>
        <taxon>Phaseoleae</taxon>
        <taxon>Vigna</taxon>
    </lineage>
</organism>
<feature type="domain" description="CRIB" evidence="1">
    <location>
        <begin position="329"/>
        <end position="342"/>
    </location>
</feature>
<dbReference type="EMBL" id="JABFOF010000002">
    <property type="protein sequence ID" value="KAG2404554.1"/>
    <property type="molecule type" value="Genomic_DNA"/>
</dbReference>
<name>A0A8T0KY11_PHAAN</name>
<dbReference type="InterPro" id="IPR000095">
    <property type="entry name" value="CRIB_dom"/>
</dbReference>
<evidence type="ECO:0000259" key="1">
    <source>
        <dbReference type="PROSITE" id="PS50108"/>
    </source>
</evidence>
<protein>
    <recommendedName>
        <fullName evidence="1">CRIB domain-containing protein</fullName>
    </recommendedName>
</protein>
<dbReference type="CDD" id="cd00132">
    <property type="entry name" value="CRIB"/>
    <property type="match status" value="1"/>
</dbReference>
<dbReference type="Proteomes" id="UP000743370">
    <property type="component" value="Unassembled WGS sequence"/>
</dbReference>
<dbReference type="PROSITE" id="PS50108">
    <property type="entry name" value="CRIB"/>
    <property type="match status" value="1"/>
</dbReference>